<evidence type="ECO:0000313" key="11">
    <source>
        <dbReference type="EMBL" id="MDO1536226.1"/>
    </source>
</evidence>
<keyword evidence="6 8" id="KW-1133">Transmembrane helix</keyword>
<feature type="domain" description="ArnT-like N-terminal" evidence="9">
    <location>
        <begin position="29"/>
        <end position="257"/>
    </location>
</feature>
<gene>
    <name evidence="11" type="ORF">Q2T77_28455</name>
</gene>
<evidence type="ECO:0000256" key="8">
    <source>
        <dbReference type="SAM" id="Phobius"/>
    </source>
</evidence>
<feature type="transmembrane region" description="Helical" evidence="8">
    <location>
        <begin position="404"/>
        <end position="422"/>
    </location>
</feature>
<keyword evidence="5 8" id="KW-0812">Transmembrane</keyword>
<comment type="caution">
    <text evidence="11">The sequence shown here is derived from an EMBL/GenBank/DDBJ whole genome shotgun (WGS) entry which is preliminary data.</text>
</comment>
<evidence type="ECO:0000259" key="10">
    <source>
        <dbReference type="Pfam" id="PF18583"/>
    </source>
</evidence>
<dbReference type="Proteomes" id="UP001169027">
    <property type="component" value="Unassembled WGS sequence"/>
</dbReference>
<evidence type="ECO:0000256" key="6">
    <source>
        <dbReference type="ARBA" id="ARBA00022989"/>
    </source>
</evidence>
<dbReference type="Pfam" id="PF02366">
    <property type="entry name" value="PMT"/>
    <property type="match status" value="1"/>
</dbReference>
<feature type="transmembrane region" description="Helical" evidence="8">
    <location>
        <begin position="278"/>
        <end position="299"/>
    </location>
</feature>
<feature type="transmembrane region" description="Helical" evidence="8">
    <location>
        <begin position="311"/>
        <end position="330"/>
    </location>
</feature>
<sequence length="564" mass="62582">MNHPIDRGTYHPAPPLADKRPLSRGMLALLLAPLAVIWFGSLGMRSLISPDEGRYASIALEMMRSGDWITPRLNGLLYFEKPPMQYWLSAMFLHLFGLNEFAARLWPALAGFLTVLAVGATASRLWGRETGIRTLAIAASMTWIFGNAHFLTLDAGLTLFLTLALCAVLIAENVPATPAVRRNWIWLAWAAMAGAVLSKGLVGILIPGATLVLTCLWRRDFGPWRRMHWWSGLLIFLVLAAPWFVLVSMRNPTFAQFFFIHEHFARYLTKVHQREGTWWYYLPLLLGGMLPWTSALPWLGPRRAGDAPPRGVAPADFLFVHSVFILLFFSASGSKLPSYILPMFPALALLIGLRLQQASPRVLRGHLLVPILVWSIALVASTQSARVASHSTPAEIFAQLGAGIRWGGAVFLAFAAFAWWALRRRGVTLAIVSLALGHLIGMTMVMAAHNAYGQLKSAAPIVSALEPVLRSGAPMFAVGIYDQTLPFYLRRDVVLVDYEDEFAMGQVLEPGRSLDSLDAFATRWEALPQAAAYMDFPSFSALRQRGLPMRVIFQDQRRVVVARQ</sequence>
<feature type="transmembrane region" description="Helical" evidence="8">
    <location>
        <begin position="336"/>
        <end position="355"/>
    </location>
</feature>
<keyword evidence="12" id="KW-1185">Reference proteome</keyword>
<name>A0ABT8SFH1_9BURK</name>
<keyword evidence="4" id="KW-0808">Transferase</keyword>
<organism evidence="11 12">
    <name type="scientific">Variovorax ginsengisoli</name>
    <dbReference type="NCBI Taxonomy" id="363844"/>
    <lineage>
        <taxon>Bacteria</taxon>
        <taxon>Pseudomonadati</taxon>
        <taxon>Pseudomonadota</taxon>
        <taxon>Betaproteobacteria</taxon>
        <taxon>Burkholderiales</taxon>
        <taxon>Comamonadaceae</taxon>
        <taxon>Variovorax</taxon>
    </lineage>
</organism>
<dbReference type="EMBL" id="JAUKVY010000026">
    <property type="protein sequence ID" value="MDO1536226.1"/>
    <property type="molecule type" value="Genomic_DNA"/>
</dbReference>
<feature type="transmembrane region" description="Helical" evidence="8">
    <location>
        <begin position="229"/>
        <end position="249"/>
    </location>
</feature>
<evidence type="ECO:0000259" key="9">
    <source>
        <dbReference type="Pfam" id="PF02366"/>
    </source>
</evidence>
<dbReference type="InterPro" id="IPR003342">
    <property type="entry name" value="ArnT-like_N"/>
</dbReference>
<keyword evidence="2" id="KW-1003">Cell membrane</keyword>
<evidence type="ECO:0000256" key="2">
    <source>
        <dbReference type="ARBA" id="ARBA00022475"/>
    </source>
</evidence>
<feature type="transmembrane region" description="Helical" evidence="8">
    <location>
        <begin position="184"/>
        <end position="217"/>
    </location>
</feature>
<evidence type="ECO:0000256" key="1">
    <source>
        <dbReference type="ARBA" id="ARBA00004651"/>
    </source>
</evidence>
<dbReference type="RefSeq" id="WP_301814207.1">
    <property type="nucleotide sequence ID" value="NZ_JAUJZH010000026.1"/>
</dbReference>
<evidence type="ECO:0000256" key="7">
    <source>
        <dbReference type="ARBA" id="ARBA00023136"/>
    </source>
</evidence>
<proteinExistence type="predicted"/>
<feature type="transmembrane region" description="Helical" evidence="8">
    <location>
        <begin position="367"/>
        <end position="384"/>
    </location>
</feature>
<feature type="transmembrane region" description="Helical" evidence="8">
    <location>
        <begin position="109"/>
        <end position="127"/>
    </location>
</feature>
<dbReference type="PANTHER" id="PTHR33908:SF3">
    <property type="entry name" value="UNDECAPRENYL PHOSPHATE-ALPHA-4-AMINO-4-DEOXY-L-ARABINOSE ARABINOSYL TRANSFERASE"/>
    <property type="match status" value="1"/>
</dbReference>
<evidence type="ECO:0000256" key="3">
    <source>
        <dbReference type="ARBA" id="ARBA00022676"/>
    </source>
</evidence>
<dbReference type="PANTHER" id="PTHR33908">
    <property type="entry name" value="MANNOSYLTRANSFERASE YKCB-RELATED"/>
    <property type="match status" value="1"/>
</dbReference>
<reference evidence="11" key="1">
    <citation type="submission" date="2023-06" db="EMBL/GenBank/DDBJ databases">
        <authorList>
            <person name="Jiang Y."/>
            <person name="Liu Q."/>
        </authorList>
    </citation>
    <scope>NUCLEOTIDE SEQUENCE</scope>
    <source>
        <strain evidence="11">CGMCC 1.12090</strain>
    </source>
</reference>
<protein>
    <submittedName>
        <fullName evidence="11">Glycosyltransferase family 39 protein</fullName>
    </submittedName>
</protein>
<feature type="transmembrane region" description="Helical" evidence="8">
    <location>
        <begin position="25"/>
        <end position="44"/>
    </location>
</feature>
<evidence type="ECO:0000313" key="12">
    <source>
        <dbReference type="Proteomes" id="UP001169027"/>
    </source>
</evidence>
<dbReference type="InterPro" id="IPR040845">
    <property type="entry name" value="Arnt_C"/>
</dbReference>
<comment type="subcellular location">
    <subcellularLocation>
        <location evidence="1">Cell membrane</location>
        <topology evidence="1">Multi-pass membrane protein</topology>
    </subcellularLocation>
</comment>
<evidence type="ECO:0000256" key="5">
    <source>
        <dbReference type="ARBA" id="ARBA00022692"/>
    </source>
</evidence>
<dbReference type="Pfam" id="PF18583">
    <property type="entry name" value="Arnt_C"/>
    <property type="match status" value="1"/>
</dbReference>
<evidence type="ECO:0000256" key="4">
    <source>
        <dbReference type="ARBA" id="ARBA00022679"/>
    </source>
</evidence>
<keyword evidence="3" id="KW-0328">Glycosyltransferase</keyword>
<feature type="transmembrane region" description="Helical" evidence="8">
    <location>
        <begin position="148"/>
        <end position="172"/>
    </location>
</feature>
<feature type="domain" description="Aminoarabinose transferase C-terminal" evidence="10">
    <location>
        <begin position="462"/>
        <end position="563"/>
    </location>
</feature>
<keyword evidence="7 8" id="KW-0472">Membrane</keyword>
<accession>A0ABT8SFH1</accession>
<dbReference type="InterPro" id="IPR050297">
    <property type="entry name" value="LipidA_mod_glycosyltrf_83"/>
</dbReference>
<feature type="transmembrane region" description="Helical" evidence="8">
    <location>
        <begin position="429"/>
        <end position="448"/>
    </location>
</feature>